<dbReference type="EMBL" id="NIBS01000002">
    <property type="protein sequence ID" value="PHM29186.1"/>
    <property type="molecule type" value="Genomic_DNA"/>
</dbReference>
<comment type="caution">
    <text evidence="1">The sequence shown here is derived from an EMBL/GenBank/DDBJ whole genome shotgun (WGS) entry which is preliminary data.</text>
</comment>
<proteinExistence type="predicted"/>
<evidence type="ECO:0000313" key="1">
    <source>
        <dbReference type="EMBL" id="PHM29186.1"/>
    </source>
</evidence>
<accession>A0A2D0J3Y7</accession>
<gene>
    <name evidence="1" type="ORF">Xbud_00635</name>
</gene>
<evidence type="ECO:0000313" key="2">
    <source>
        <dbReference type="Proteomes" id="UP000225833"/>
    </source>
</evidence>
<reference evidence="1 2" key="1">
    <citation type="journal article" date="2017" name="Nat. Microbiol.">
        <title>Natural product diversity associated with the nematode symbionts Photorhabdus and Xenorhabdus.</title>
        <authorList>
            <person name="Tobias N.J."/>
            <person name="Wolff H."/>
            <person name="Djahanschiri B."/>
            <person name="Grundmann F."/>
            <person name="Kronenwerth M."/>
            <person name="Shi Y.M."/>
            <person name="Simonyi S."/>
            <person name="Grun P."/>
            <person name="Shapiro-Ilan D."/>
            <person name="Pidot S.J."/>
            <person name="Stinear T.P."/>
            <person name="Ebersberger I."/>
            <person name="Bode H.B."/>
        </authorList>
    </citation>
    <scope>NUCLEOTIDE SEQUENCE [LARGE SCALE GENOMIC DNA]</scope>
    <source>
        <strain evidence="1 2">DSM 16342</strain>
    </source>
</reference>
<protein>
    <submittedName>
        <fullName evidence="1">Uncharacterized protein</fullName>
    </submittedName>
</protein>
<dbReference type="Proteomes" id="UP000225833">
    <property type="component" value="Unassembled WGS sequence"/>
</dbReference>
<name>A0A2D0J3Y7_XENBU</name>
<dbReference type="AlphaFoldDB" id="A0A2D0J3Y7"/>
<organism evidence="1 2">
    <name type="scientific">Xenorhabdus budapestensis</name>
    <dbReference type="NCBI Taxonomy" id="290110"/>
    <lineage>
        <taxon>Bacteria</taxon>
        <taxon>Pseudomonadati</taxon>
        <taxon>Pseudomonadota</taxon>
        <taxon>Gammaproteobacteria</taxon>
        <taxon>Enterobacterales</taxon>
        <taxon>Morganellaceae</taxon>
        <taxon>Xenorhabdus</taxon>
    </lineage>
</organism>
<sequence length="74" mass="8614">MRKIRLSVRCKALAGKWWAEGDGRGLRIIPRITGDYFVKTDKQELYQGNFVDNHPKNPEDNSQYRFLTALVFAI</sequence>